<name>A0ACA9KQ89_9GLOM</name>
<gene>
    <name evidence="1" type="ORF">DHETER_LOCUS2330</name>
</gene>
<protein>
    <submittedName>
        <fullName evidence="1">9889_t:CDS:1</fullName>
    </submittedName>
</protein>
<reference evidence="1" key="1">
    <citation type="submission" date="2021-06" db="EMBL/GenBank/DDBJ databases">
        <authorList>
            <person name="Kallberg Y."/>
            <person name="Tangrot J."/>
            <person name="Rosling A."/>
        </authorList>
    </citation>
    <scope>NUCLEOTIDE SEQUENCE</scope>
    <source>
        <strain evidence="1">IL203A</strain>
    </source>
</reference>
<keyword evidence="2" id="KW-1185">Reference proteome</keyword>
<organism evidence="1 2">
    <name type="scientific">Dentiscutata heterogama</name>
    <dbReference type="NCBI Taxonomy" id="1316150"/>
    <lineage>
        <taxon>Eukaryota</taxon>
        <taxon>Fungi</taxon>
        <taxon>Fungi incertae sedis</taxon>
        <taxon>Mucoromycota</taxon>
        <taxon>Glomeromycotina</taxon>
        <taxon>Glomeromycetes</taxon>
        <taxon>Diversisporales</taxon>
        <taxon>Gigasporaceae</taxon>
        <taxon>Dentiscutata</taxon>
    </lineage>
</organism>
<sequence length="374" mass="42806">KKKSKKVPCDIPRDLEALGYKIDEKNQLVSIEDGEIYKFEVKDRAYNERLYDIIMELLASWVEEKLQKDLGFIKKILPLGATENDIHTKIFLTPDYETNDKMIIFIPGTAHSVGIWSRRALIDISVIDGSMINYAKRALDLGFSIVMLNPNEVFWYKGKGVLILPKTTAPFDTIPGSESPEAHTSYVFENILMNIKSPIPHRPSAAQKIFIVANSYGGHCAIDVMQNHFNELSERVKAIEFTVSAHSIDFVKTDRMKVWIREHCRNWLMSDLPIGEEIIDTRFGCHSFSSGSELIEYITYAVIDLVFKFIENKLINPENFQDDTCDTDDDLLISESQHIFDTLVSNVQDIKYDFDDNENCRIVKETDGSAWLSD</sequence>
<dbReference type="EMBL" id="CAJVPU010001662">
    <property type="protein sequence ID" value="CAG8485701.1"/>
    <property type="molecule type" value="Genomic_DNA"/>
</dbReference>
<comment type="caution">
    <text evidence="1">The sequence shown here is derived from an EMBL/GenBank/DDBJ whole genome shotgun (WGS) entry which is preliminary data.</text>
</comment>
<proteinExistence type="predicted"/>
<feature type="non-terminal residue" evidence="1">
    <location>
        <position position="1"/>
    </location>
</feature>
<accession>A0ACA9KQ89</accession>
<evidence type="ECO:0000313" key="2">
    <source>
        <dbReference type="Proteomes" id="UP000789702"/>
    </source>
</evidence>
<evidence type="ECO:0000313" key="1">
    <source>
        <dbReference type="EMBL" id="CAG8485701.1"/>
    </source>
</evidence>
<dbReference type="Proteomes" id="UP000789702">
    <property type="component" value="Unassembled WGS sequence"/>
</dbReference>